<dbReference type="Proteomes" id="UP000185491">
    <property type="component" value="Chromosome"/>
</dbReference>
<dbReference type="KEGG" id="cpho:CPHO_09770"/>
<name>A0A1L7D4R1_9CORY</name>
<organism evidence="1 2">
    <name type="scientific">Corynebacterium phocae</name>
    <dbReference type="NCBI Taxonomy" id="161895"/>
    <lineage>
        <taxon>Bacteria</taxon>
        <taxon>Bacillati</taxon>
        <taxon>Actinomycetota</taxon>
        <taxon>Actinomycetes</taxon>
        <taxon>Mycobacteriales</taxon>
        <taxon>Corynebacteriaceae</taxon>
        <taxon>Corynebacterium</taxon>
    </lineage>
</organism>
<dbReference type="GO" id="GO:0004658">
    <property type="term" value="F:propionyl-CoA carboxylase activity"/>
    <property type="evidence" value="ECO:0007669"/>
    <property type="project" value="InterPro"/>
</dbReference>
<dbReference type="RefSeq" id="WP_075735355.1">
    <property type="nucleotide sequence ID" value="NZ_CP009249.1"/>
</dbReference>
<dbReference type="InterPro" id="IPR032716">
    <property type="entry name" value="ACC_epsilon"/>
</dbReference>
<accession>A0A1L7D4R1</accession>
<dbReference type="AlphaFoldDB" id="A0A1L7D4R1"/>
<evidence type="ECO:0000313" key="1">
    <source>
        <dbReference type="EMBL" id="APT93129.1"/>
    </source>
</evidence>
<dbReference type="GO" id="GO:0003989">
    <property type="term" value="F:acetyl-CoA carboxylase activity"/>
    <property type="evidence" value="ECO:0007669"/>
    <property type="project" value="InterPro"/>
</dbReference>
<dbReference type="EMBL" id="CP009249">
    <property type="protein sequence ID" value="APT93129.1"/>
    <property type="molecule type" value="Genomic_DNA"/>
</dbReference>
<evidence type="ECO:0000313" key="2">
    <source>
        <dbReference type="Proteomes" id="UP000185491"/>
    </source>
</evidence>
<reference evidence="1 2" key="1">
    <citation type="submission" date="2014-08" db="EMBL/GenBank/DDBJ databases">
        <title>Complete genome sequence of Corynebacterium phocae M408/89/1(T)(=DSM 44612(T)), isolated from the common seal (Phoca vitulina).</title>
        <authorList>
            <person name="Ruckert C."/>
            <person name="Albersmeier A."/>
            <person name="Winkler A."/>
            <person name="Kalinowski J."/>
        </authorList>
    </citation>
    <scope>NUCLEOTIDE SEQUENCE [LARGE SCALE GENOMIC DNA]</scope>
    <source>
        <strain evidence="1 2">M408/89/1</strain>
    </source>
</reference>
<dbReference type="STRING" id="161895.CPHO_09770"/>
<protein>
    <recommendedName>
        <fullName evidence="3">Acyl-CoA carboxylase subunit epsilon</fullName>
    </recommendedName>
</protein>
<sequence>MTAPHLKVINGKPTFQEVAALATVLSQIDSEERNKAAQTGVVRDNWGQPGADFNPSAFRNVRYF</sequence>
<evidence type="ECO:0008006" key="3">
    <source>
        <dbReference type="Google" id="ProtNLM"/>
    </source>
</evidence>
<dbReference type="Pfam" id="PF13822">
    <property type="entry name" value="ACC_epsilon"/>
    <property type="match status" value="1"/>
</dbReference>
<dbReference type="OrthoDB" id="4419219at2"/>
<gene>
    <name evidence="1" type="ORF">CPHO_09770</name>
</gene>
<proteinExistence type="predicted"/>
<keyword evidence="2" id="KW-1185">Reference proteome</keyword>